<evidence type="ECO:0000313" key="2">
    <source>
        <dbReference type="Proteomes" id="UP001152300"/>
    </source>
</evidence>
<sequence length="120" mass="13698">MNNFLLVRAHEMFWNSRDTWKVCINVFEEKFVSGNDGDLTSKTEGQTQYNIGNMLEVINAHVSGQVTCVSLTSHCVFPCSFCIMFGRLEISRRIEMPWHGTDSYHKGQSDKIRYGHCTAG</sequence>
<organism evidence="1 2">
    <name type="scientific">Sclerotinia nivalis</name>
    <dbReference type="NCBI Taxonomy" id="352851"/>
    <lineage>
        <taxon>Eukaryota</taxon>
        <taxon>Fungi</taxon>
        <taxon>Dikarya</taxon>
        <taxon>Ascomycota</taxon>
        <taxon>Pezizomycotina</taxon>
        <taxon>Leotiomycetes</taxon>
        <taxon>Helotiales</taxon>
        <taxon>Sclerotiniaceae</taxon>
        <taxon>Sclerotinia</taxon>
    </lineage>
</organism>
<keyword evidence="2" id="KW-1185">Reference proteome</keyword>
<dbReference type="Proteomes" id="UP001152300">
    <property type="component" value="Unassembled WGS sequence"/>
</dbReference>
<gene>
    <name evidence="1" type="ORF">OCU04_003020</name>
</gene>
<protein>
    <submittedName>
        <fullName evidence="1">Uncharacterized protein</fullName>
    </submittedName>
</protein>
<reference evidence="1" key="1">
    <citation type="submission" date="2022-11" db="EMBL/GenBank/DDBJ databases">
        <title>Genome Resource of Sclerotinia nivalis Strain SnTB1, a Plant Pathogen Isolated from American Ginseng.</title>
        <authorList>
            <person name="Fan S."/>
        </authorList>
    </citation>
    <scope>NUCLEOTIDE SEQUENCE</scope>
    <source>
        <strain evidence="1">SnTB1</strain>
    </source>
</reference>
<evidence type="ECO:0000313" key="1">
    <source>
        <dbReference type="EMBL" id="KAJ8069366.1"/>
    </source>
</evidence>
<dbReference type="AlphaFoldDB" id="A0A9X0AUU3"/>
<proteinExistence type="predicted"/>
<comment type="caution">
    <text evidence="1">The sequence shown here is derived from an EMBL/GenBank/DDBJ whole genome shotgun (WGS) entry which is preliminary data.</text>
</comment>
<accession>A0A9X0AUU3</accession>
<name>A0A9X0AUU3_9HELO</name>
<dbReference type="EMBL" id="JAPEIS010000002">
    <property type="protein sequence ID" value="KAJ8069366.1"/>
    <property type="molecule type" value="Genomic_DNA"/>
</dbReference>